<dbReference type="OrthoDB" id="10043438at2759"/>
<sequence>MSSMPAIGLSPRQQKQRRRMSDAKHRASVAASYKQLQKVLPSTYDYHGVKEISRQTKIVRAAVSHINKLEETLDKILKLRAYKFGDRAGYSKTLYMIRRQFREQFLYNEAIQAQSREKKTKKRVYQRKKKLVSVAELPTCPSVAESPSPQIVPSKVHVHPMTSTSTGTVHLVDVGVKVPSQLSSSMPNQVKYNTEVRPHSFGKEGPKTPYHRENLSTEPTFASTSQETTMSDIAKTTSTIGGTCTTEYNHPNMDEMKPSGTPEVEDATGLETDPRNRLFVTSTPKMLMRPAAFSSPDPVRSYREFEGYLLFYEHMVNQLQEQLQLPTQHLHSMQMSTTIQEIWKELPVACRRAITSTATSEVPKAAKLSRMKAVVSVSMDRASLQRMKSKEHACGERLSTSRVKACSKKTACIKLASPLPCEADFHKFLEQQGIELAQMVQDTSPTHVEGDYLDWSDDDEEEDENEYVVFLDDKMGFGNPKDPQTSLMHCDAEVPTFHKPDIQEKKEHSTQVVPIADTSIKREPSDIDDGTLTTNANGLLGREDTSERLLAGRNVKREPMWNGSSVGEEALPNCPVTPVFGAVSPATGFRAPVLKNKSLAKLPVDGTHIWTVDADERSLDLDKIFTKGGRSKTAMLPQQQDFLCSPTYQSLLSSGFLPRPPTTPDSSHQVVPDLGSPGDMLTDTDGYGEFWSPEESLFSLGKSMEPLSEMDQSNTSHSLECEEDSRDLDDDDL</sequence>
<name>A0A8J9ZKN4_BRALA</name>
<keyword evidence="4" id="KW-1185">Reference proteome</keyword>
<feature type="domain" description="STRA8 bHLH" evidence="2">
    <location>
        <begin position="16"/>
        <end position="81"/>
    </location>
</feature>
<evidence type="ECO:0000313" key="4">
    <source>
        <dbReference type="Proteomes" id="UP000838412"/>
    </source>
</evidence>
<organism evidence="3 4">
    <name type="scientific">Branchiostoma lanceolatum</name>
    <name type="common">Common lancelet</name>
    <name type="synonym">Amphioxus lanceolatum</name>
    <dbReference type="NCBI Taxonomy" id="7740"/>
    <lineage>
        <taxon>Eukaryota</taxon>
        <taxon>Metazoa</taxon>
        <taxon>Chordata</taxon>
        <taxon>Cephalochordata</taxon>
        <taxon>Leptocardii</taxon>
        <taxon>Amphioxiformes</taxon>
        <taxon>Branchiostomatidae</taxon>
        <taxon>Branchiostoma</taxon>
    </lineage>
</organism>
<feature type="compositionally biased region" description="Low complexity" evidence="1">
    <location>
        <begin position="236"/>
        <end position="246"/>
    </location>
</feature>
<feature type="compositionally biased region" description="Acidic residues" evidence="1">
    <location>
        <begin position="721"/>
        <end position="733"/>
    </location>
</feature>
<dbReference type="EMBL" id="OV696688">
    <property type="protein sequence ID" value="CAH1257216.1"/>
    <property type="molecule type" value="Genomic_DNA"/>
</dbReference>
<dbReference type="GO" id="GO:0071300">
    <property type="term" value="P:cellular response to retinoic acid"/>
    <property type="evidence" value="ECO:0007669"/>
    <property type="project" value="InterPro"/>
</dbReference>
<proteinExistence type="predicted"/>
<evidence type="ECO:0000256" key="1">
    <source>
        <dbReference type="SAM" id="MobiDB-lite"/>
    </source>
</evidence>
<dbReference type="Pfam" id="PF23175">
    <property type="entry name" value="bHLH_STRA8"/>
    <property type="match status" value="1"/>
</dbReference>
<protein>
    <submittedName>
        <fullName evidence="3">STRA8 protein</fullName>
    </submittedName>
</protein>
<reference evidence="3" key="1">
    <citation type="submission" date="2022-01" db="EMBL/GenBank/DDBJ databases">
        <authorList>
            <person name="Braso-Vives M."/>
        </authorList>
    </citation>
    <scope>NUCLEOTIDE SEQUENCE</scope>
</reference>
<feature type="region of interest" description="Disordered" evidence="1">
    <location>
        <begin position="1"/>
        <end position="23"/>
    </location>
</feature>
<dbReference type="InterPro" id="IPR033537">
    <property type="entry name" value="Stra8"/>
</dbReference>
<accession>A0A8J9ZKN4</accession>
<feature type="compositionally biased region" description="Polar residues" evidence="1">
    <location>
        <begin position="216"/>
        <end position="235"/>
    </location>
</feature>
<gene>
    <name evidence="3" type="primary">STRA8</name>
    <name evidence="3" type="ORF">BLAG_LOCUS15213</name>
</gene>
<dbReference type="PANTHER" id="PTHR35254:SF1">
    <property type="entry name" value="STIMULATED BY RETINOIC ACID GENE 8 PROTEIN HOMOLOG"/>
    <property type="match status" value="1"/>
</dbReference>
<dbReference type="GO" id="GO:0051321">
    <property type="term" value="P:meiotic cell cycle"/>
    <property type="evidence" value="ECO:0007669"/>
    <property type="project" value="InterPro"/>
</dbReference>
<feature type="region of interest" description="Disordered" evidence="1">
    <location>
        <begin position="197"/>
        <end position="269"/>
    </location>
</feature>
<dbReference type="AlphaFoldDB" id="A0A8J9ZKN4"/>
<feature type="region of interest" description="Disordered" evidence="1">
    <location>
        <begin position="701"/>
        <end position="733"/>
    </location>
</feature>
<feature type="compositionally biased region" description="Basic and acidic residues" evidence="1">
    <location>
        <begin position="197"/>
        <end position="215"/>
    </location>
</feature>
<evidence type="ECO:0000313" key="3">
    <source>
        <dbReference type="EMBL" id="CAH1257216.1"/>
    </source>
</evidence>
<dbReference type="Proteomes" id="UP000838412">
    <property type="component" value="Chromosome 3"/>
</dbReference>
<dbReference type="InterPro" id="IPR057021">
    <property type="entry name" value="bHLH_STRA8"/>
</dbReference>
<evidence type="ECO:0000259" key="2">
    <source>
        <dbReference type="Pfam" id="PF23175"/>
    </source>
</evidence>
<dbReference type="PANTHER" id="PTHR35254">
    <property type="entry name" value="STIMULATED BY RETINOIC ACID GENE 8 PROTEIN HOMOLOG"/>
    <property type="match status" value="1"/>
</dbReference>